<keyword evidence="2 6" id="KW-0812">Transmembrane</keyword>
<dbReference type="Pfam" id="PF03168">
    <property type="entry name" value="LEA_2"/>
    <property type="match status" value="1"/>
</dbReference>
<dbReference type="EMBL" id="SDAM02000041">
    <property type="protein sequence ID" value="KAH6835023.1"/>
    <property type="molecule type" value="Genomic_DNA"/>
</dbReference>
<evidence type="ECO:0000256" key="5">
    <source>
        <dbReference type="SAM" id="MobiDB-lite"/>
    </source>
</evidence>
<keyword evidence="9" id="KW-1185">Reference proteome</keyword>
<protein>
    <recommendedName>
        <fullName evidence="7">Late embryogenesis abundant protein LEA-2 subgroup domain-containing protein</fullName>
    </recommendedName>
</protein>
<evidence type="ECO:0000256" key="3">
    <source>
        <dbReference type="ARBA" id="ARBA00022989"/>
    </source>
</evidence>
<reference evidence="8 9" key="1">
    <citation type="journal article" date="2021" name="Nat. Commun.">
        <title>Incipient diploidization of the medicinal plant Perilla within 10,000 years.</title>
        <authorList>
            <person name="Zhang Y."/>
            <person name="Shen Q."/>
            <person name="Leng L."/>
            <person name="Zhang D."/>
            <person name="Chen S."/>
            <person name="Shi Y."/>
            <person name="Ning Z."/>
            <person name="Chen S."/>
        </authorList>
    </citation>
    <scope>NUCLEOTIDE SEQUENCE [LARGE SCALE GENOMIC DNA]</scope>
    <source>
        <strain evidence="9">cv. PC099</strain>
    </source>
</reference>
<keyword evidence="3 6" id="KW-1133">Transmembrane helix</keyword>
<dbReference type="InterPro" id="IPR004864">
    <property type="entry name" value="LEA_2"/>
</dbReference>
<gene>
    <name evidence="8" type="ORF">C2S53_011630</name>
</gene>
<dbReference type="InterPro" id="IPR044839">
    <property type="entry name" value="NDR1-like"/>
</dbReference>
<dbReference type="AlphaFoldDB" id="A0AAD4JL00"/>
<comment type="subcellular location">
    <subcellularLocation>
        <location evidence="1">Membrane</location>
        <topology evidence="1">Single-pass membrane protein</topology>
    </subcellularLocation>
</comment>
<name>A0AAD4JL00_PERFH</name>
<accession>A0AAD4JL00</accession>
<evidence type="ECO:0000313" key="9">
    <source>
        <dbReference type="Proteomes" id="UP001190926"/>
    </source>
</evidence>
<evidence type="ECO:0000313" key="8">
    <source>
        <dbReference type="EMBL" id="KAH6835023.1"/>
    </source>
</evidence>
<feature type="transmembrane region" description="Helical" evidence="6">
    <location>
        <begin position="46"/>
        <end position="69"/>
    </location>
</feature>
<comment type="caution">
    <text evidence="8">The sequence shown here is derived from an EMBL/GenBank/DDBJ whole genome shotgun (WGS) entry which is preliminary data.</text>
</comment>
<feature type="domain" description="Late embryogenesis abundant protein LEA-2 subgroup" evidence="7">
    <location>
        <begin position="104"/>
        <end position="200"/>
    </location>
</feature>
<dbReference type="PANTHER" id="PTHR31234:SF2">
    <property type="entry name" value="OS05G0199100 PROTEIN"/>
    <property type="match status" value="1"/>
</dbReference>
<dbReference type="Gene3D" id="2.60.40.1820">
    <property type="match status" value="1"/>
</dbReference>
<dbReference type="Proteomes" id="UP001190926">
    <property type="component" value="Unassembled WGS sequence"/>
</dbReference>
<evidence type="ECO:0000256" key="6">
    <source>
        <dbReference type="SAM" id="Phobius"/>
    </source>
</evidence>
<dbReference type="PANTHER" id="PTHR31234">
    <property type="entry name" value="LATE EMBRYOGENESIS ABUNDANT (LEA) HYDROXYPROLINE-RICH GLYCOPROTEIN FAMILY"/>
    <property type="match status" value="1"/>
</dbReference>
<organism evidence="8 9">
    <name type="scientific">Perilla frutescens var. hirtella</name>
    <name type="common">Perilla citriodora</name>
    <name type="synonym">Perilla setoyensis</name>
    <dbReference type="NCBI Taxonomy" id="608512"/>
    <lineage>
        <taxon>Eukaryota</taxon>
        <taxon>Viridiplantae</taxon>
        <taxon>Streptophyta</taxon>
        <taxon>Embryophyta</taxon>
        <taxon>Tracheophyta</taxon>
        <taxon>Spermatophyta</taxon>
        <taxon>Magnoliopsida</taxon>
        <taxon>eudicotyledons</taxon>
        <taxon>Gunneridae</taxon>
        <taxon>Pentapetalae</taxon>
        <taxon>asterids</taxon>
        <taxon>lamiids</taxon>
        <taxon>Lamiales</taxon>
        <taxon>Lamiaceae</taxon>
        <taxon>Nepetoideae</taxon>
        <taxon>Elsholtzieae</taxon>
        <taxon>Perilla</taxon>
    </lineage>
</organism>
<feature type="region of interest" description="Disordered" evidence="5">
    <location>
        <begin position="1"/>
        <end position="22"/>
    </location>
</feature>
<dbReference type="GO" id="GO:0098542">
    <property type="term" value="P:defense response to other organism"/>
    <property type="evidence" value="ECO:0007669"/>
    <property type="project" value="InterPro"/>
</dbReference>
<evidence type="ECO:0000259" key="7">
    <source>
        <dbReference type="Pfam" id="PF03168"/>
    </source>
</evidence>
<sequence>MAEKEQQSAHPANGNGNGYARSGGDTEAAAAALDARELRKKKRTKCFLYVVLFVIFQTGVITLFALTVMKVRTPKFRVSDASVTNFNAGAPANPSLRATVNALFTVKNTNFGRYKYRNTTVDLFYKEVKVGEVLVPNSRANWRSTRKFNVDVDLNIVGSPQLGSDLSAGVVPITSRAQMRGRVELMFIMKKNRATNMDCSMDIVIATQTIRNIVCK</sequence>
<dbReference type="GO" id="GO:0005886">
    <property type="term" value="C:plasma membrane"/>
    <property type="evidence" value="ECO:0007669"/>
    <property type="project" value="TreeGrafter"/>
</dbReference>
<evidence type="ECO:0000256" key="4">
    <source>
        <dbReference type="ARBA" id="ARBA00023136"/>
    </source>
</evidence>
<keyword evidence="4 6" id="KW-0472">Membrane</keyword>
<proteinExistence type="predicted"/>
<evidence type="ECO:0000256" key="2">
    <source>
        <dbReference type="ARBA" id="ARBA00022692"/>
    </source>
</evidence>
<evidence type="ECO:0000256" key="1">
    <source>
        <dbReference type="ARBA" id="ARBA00004167"/>
    </source>
</evidence>